<evidence type="ECO:0000256" key="1">
    <source>
        <dbReference type="ARBA" id="ARBA00004496"/>
    </source>
</evidence>
<keyword evidence="3 5" id="KW-0533">Nickel</keyword>
<dbReference type="InterPro" id="IPR012406">
    <property type="entry name" value="UreE"/>
</dbReference>
<dbReference type="HAMAP" id="MF_00822">
    <property type="entry name" value="UreE"/>
    <property type="match status" value="1"/>
</dbReference>
<dbReference type="SMART" id="SM00988">
    <property type="entry name" value="UreE_N"/>
    <property type="match status" value="1"/>
</dbReference>
<dbReference type="NCBIfam" id="NF009751">
    <property type="entry name" value="PRK13261.1-1"/>
    <property type="match status" value="1"/>
</dbReference>
<dbReference type="GO" id="GO:0005737">
    <property type="term" value="C:cytoplasm"/>
    <property type="evidence" value="ECO:0007669"/>
    <property type="project" value="UniProtKB-SubCell"/>
</dbReference>
<dbReference type="GO" id="GO:0051082">
    <property type="term" value="F:unfolded protein binding"/>
    <property type="evidence" value="ECO:0007669"/>
    <property type="project" value="UniProtKB-UniRule"/>
</dbReference>
<dbReference type="AlphaFoldDB" id="A0AA50KRS2"/>
<dbReference type="EMBL" id="CP118224">
    <property type="protein sequence ID" value="WMC11877.1"/>
    <property type="molecule type" value="Genomic_DNA"/>
</dbReference>
<evidence type="ECO:0000256" key="3">
    <source>
        <dbReference type="ARBA" id="ARBA00022596"/>
    </source>
</evidence>
<dbReference type="GO" id="GO:0019627">
    <property type="term" value="P:urea metabolic process"/>
    <property type="evidence" value="ECO:0007669"/>
    <property type="project" value="InterPro"/>
</dbReference>
<comment type="subcellular location">
    <subcellularLocation>
        <location evidence="1 5">Cytoplasm</location>
    </subcellularLocation>
</comment>
<dbReference type="GO" id="GO:0065003">
    <property type="term" value="P:protein-containing complex assembly"/>
    <property type="evidence" value="ECO:0007669"/>
    <property type="project" value="InterPro"/>
</dbReference>
<dbReference type="Gene3D" id="2.60.260.20">
    <property type="entry name" value="Urease metallochaperone UreE, N-terminal domain"/>
    <property type="match status" value="1"/>
</dbReference>
<dbReference type="Pfam" id="PF02814">
    <property type="entry name" value="UreE_N"/>
    <property type="match status" value="1"/>
</dbReference>
<comment type="function">
    <text evidence="5">Involved in urease metallocenter assembly. Binds nickel. Probably functions as a nickel donor during metallocenter assembly.</text>
</comment>
<dbReference type="SUPFAM" id="SSF69737">
    <property type="entry name" value="Urease metallochaperone UreE, C-terminal domain"/>
    <property type="match status" value="1"/>
</dbReference>
<dbReference type="GO" id="GO:0006457">
    <property type="term" value="P:protein folding"/>
    <property type="evidence" value="ECO:0007669"/>
    <property type="project" value="InterPro"/>
</dbReference>
<dbReference type="InterPro" id="IPR036118">
    <property type="entry name" value="UreE_N_sf"/>
</dbReference>
<dbReference type="InterPro" id="IPR004029">
    <property type="entry name" value="UreE_N"/>
</dbReference>
<keyword evidence="2 5" id="KW-0963">Cytoplasm</keyword>
<accession>A0AA50KRS2</accession>
<evidence type="ECO:0000313" key="7">
    <source>
        <dbReference type="EMBL" id="WMC11877.1"/>
    </source>
</evidence>
<dbReference type="GO" id="GO:0016151">
    <property type="term" value="F:nickel cation binding"/>
    <property type="evidence" value="ECO:0007669"/>
    <property type="project" value="UniProtKB-UniRule"/>
</dbReference>
<dbReference type="SUPFAM" id="SSF69287">
    <property type="entry name" value="Urease metallochaperone UreE, N-terminal domain"/>
    <property type="match status" value="1"/>
</dbReference>
<dbReference type="PIRSF" id="PIRSF036402">
    <property type="entry name" value="Ureas_acces_UreE"/>
    <property type="match status" value="1"/>
</dbReference>
<gene>
    <name evidence="5 7" type="primary">ureE</name>
    <name evidence="7" type="ORF">PU634_05790</name>
</gene>
<dbReference type="Gene3D" id="3.30.70.790">
    <property type="entry name" value="UreE, C-terminal domain"/>
    <property type="match status" value="1"/>
</dbReference>
<evidence type="ECO:0000256" key="4">
    <source>
        <dbReference type="ARBA" id="ARBA00023186"/>
    </source>
</evidence>
<name>A0AA50KRS2_9GAMM</name>
<dbReference type="KEGG" id="ope:PU634_05790"/>
<comment type="similarity">
    <text evidence="5">Belongs to the UreE family.</text>
</comment>
<dbReference type="InterPro" id="IPR007864">
    <property type="entry name" value="UreE_C_dom"/>
</dbReference>
<reference evidence="7 8" key="1">
    <citation type="submission" date="2023-02" db="EMBL/GenBank/DDBJ databases">
        <title>Complete genome sequence of a novel bacterium Oceanimonas sp. NTOU-MSR1 isolated from marine coast sediment.</title>
        <authorList>
            <person name="Yang H.-T."/>
            <person name="Chen Y.-L."/>
            <person name="Ho Y.-N."/>
        </authorList>
    </citation>
    <scope>NUCLEOTIDE SEQUENCE [LARGE SCALE GENOMIC DNA]</scope>
    <source>
        <strain evidence="7 8">NTOU-MSR1</strain>
    </source>
</reference>
<dbReference type="Proteomes" id="UP001223802">
    <property type="component" value="Chromosome"/>
</dbReference>
<evidence type="ECO:0000259" key="6">
    <source>
        <dbReference type="SMART" id="SM00988"/>
    </source>
</evidence>
<feature type="domain" description="UreE urease accessory N-terminal" evidence="6">
    <location>
        <begin position="1"/>
        <end position="65"/>
    </location>
</feature>
<dbReference type="RefSeq" id="WP_306763114.1">
    <property type="nucleotide sequence ID" value="NZ_CP118224.1"/>
</dbReference>
<evidence type="ECO:0000313" key="8">
    <source>
        <dbReference type="Proteomes" id="UP001223802"/>
    </source>
</evidence>
<evidence type="ECO:0000256" key="5">
    <source>
        <dbReference type="HAMAP-Rule" id="MF_00822"/>
    </source>
</evidence>
<keyword evidence="4 5" id="KW-0143">Chaperone</keyword>
<protein>
    <recommendedName>
        <fullName evidence="5">Urease accessory protein UreE</fullName>
    </recommendedName>
</protein>
<dbReference type="Pfam" id="PF05194">
    <property type="entry name" value="UreE_C"/>
    <property type="match status" value="1"/>
</dbReference>
<sequence length="150" mass="16767">MLNITHNEGQSTRPADDTLTLPFELRQKGRLRAVSDGGTELGLFLERGRVLRAGDKLVSESGRVFEVRAGAEPVVTAHAPDWPAFARACYHLGNRHVTLEIGERWLRFAPDHVLEHLAEHLGLRLEREQAPFNPESGAYHGLGGHHHHDH</sequence>
<evidence type="ECO:0000256" key="2">
    <source>
        <dbReference type="ARBA" id="ARBA00022490"/>
    </source>
</evidence>
<dbReference type="CDD" id="cd00571">
    <property type="entry name" value="UreE"/>
    <property type="match status" value="1"/>
</dbReference>
<keyword evidence="8" id="KW-1185">Reference proteome</keyword>
<proteinExistence type="inferred from homology"/>
<organism evidence="7 8">
    <name type="scientific">Oceanimonas pelagia</name>
    <dbReference type="NCBI Taxonomy" id="3028314"/>
    <lineage>
        <taxon>Bacteria</taxon>
        <taxon>Pseudomonadati</taxon>
        <taxon>Pseudomonadota</taxon>
        <taxon>Gammaproteobacteria</taxon>
        <taxon>Aeromonadales</taxon>
        <taxon>Aeromonadaceae</taxon>
        <taxon>Oceanimonas</taxon>
    </lineage>
</organism>